<sequence length="119" mass="13610">MSPSLFATVQSPSQENNEEHFWSLEDRAALFPAIISEDSPWKQEERKLDPEAEIKTQEALNHYFNHHHQITSPLTETSSSSGIPVKPLPRQSSPFLRGCPKKWRHFWPNIAKAARAPPI</sequence>
<feature type="compositionally biased region" description="Polar residues" evidence="1">
    <location>
        <begin position="70"/>
        <end position="82"/>
    </location>
</feature>
<evidence type="ECO:0000313" key="3">
    <source>
        <dbReference type="Proteomes" id="UP000595437"/>
    </source>
</evidence>
<feature type="region of interest" description="Disordered" evidence="1">
    <location>
        <begin position="67"/>
        <end position="95"/>
    </location>
</feature>
<dbReference type="Pfam" id="PF15280">
    <property type="entry name" value="BORA_N"/>
    <property type="match status" value="1"/>
</dbReference>
<evidence type="ECO:0000256" key="1">
    <source>
        <dbReference type="SAM" id="MobiDB-lite"/>
    </source>
</evidence>
<dbReference type="EMBL" id="CP045890">
    <property type="protein sequence ID" value="QQP56015.1"/>
    <property type="molecule type" value="Genomic_DNA"/>
</dbReference>
<dbReference type="OrthoDB" id="10020858at2759"/>
<gene>
    <name evidence="2" type="ORF">FKW44_000534</name>
</gene>
<protein>
    <submittedName>
        <fullName evidence="2">Protein aurora borealis</fullName>
    </submittedName>
</protein>
<dbReference type="InterPro" id="IPR023252">
    <property type="entry name" value="Aurora_borealis_protein"/>
</dbReference>
<name>A0A7T8QUX7_CALRO</name>
<dbReference type="AlphaFoldDB" id="A0A7T8QUX7"/>
<proteinExistence type="predicted"/>
<keyword evidence="3" id="KW-1185">Reference proteome</keyword>
<accession>A0A7T8QUX7</accession>
<organism evidence="2 3">
    <name type="scientific">Caligus rogercresseyi</name>
    <name type="common">Sea louse</name>
    <dbReference type="NCBI Taxonomy" id="217165"/>
    <lineage>
        <taxon>Eukaryota</taxon>
        <taxon>Metazoa</taxon>
        <taxon>Ecdysozoa</taxon>
        <taxon>Arthropoda</taxon>
        <taxon>Crustacea</taxon>
        <taxon>Multicrustacea</taxon>
        <taxon>Hexanauplia</taxon>
        <taxon>Copepoda</taxon>
        <taxon>Siphonostomatoida</taxon>
        <taxon>Caligidae</taxon>
        <taxon>Caligus</taxon>
    </lineage>
</organism>
<evidence type="ECO:0000313" key="2">
    <source>
        <dbReference type="EMBL" id="QQP56015.1"/>
    </source>
</evidence>
<reference evidence="3" key="1">
    <citation type="submission" date="2021-01" db="EMBL/GenBank/DDBJ databases">
        <title>Caligus Genome Assembly.</title>
        <authorList>
            <person name="Gallardo-Escarate C."/>
        </authorList>
    </citation>
    <scope>NUCLEOTIDE SEQUENCE [LARGE SCALE GENOMIC DNA]</scope>
</reference>
<dbReference type="Proteomes" id="UP000595437">
    <property type="component" value="Chromosome 1"/>
</dbReference>